<evidence type="ECO:0000313" key="1">
    <source>
        <dbReference type="EMBL" id="GFN91144.1"/>
    </source>
</evidence>
<comment type="caution">
    <text evidence="1">The sequence shown here is derived from an EMBL/GenBank/DDBJ whole genome shotgun (WGS) entry which is preliminary data.</text>
</comment>
<organism evidence="1 2">
    <name type="scientific">Plakobranchus ocellatus</name>
    <dbReference type="NCBI Taxonomy" id="259542"/>
    <lineage>
        <taxon>Eukaryota</taxon>
        <taxon>Metazoa</taxon>
        <taxon>Spiralia</taxon>
        <taxon>Lophotrochozoa</taxon>
        <taxon>Mollusca</taxon>
        <taxon>Gastropoda</taxon>
        <taxon>Heterobranchia</taxon>
        <taxon>Euthyneura</taxon>
        <taxon>Panpulmonata</taxon>
        <taxon>Sacoglossa</taxon>
        <taxon>Placobranchoidea</taxon>
        <taxon>Plakobranchidae</taxon>
        <taxon>Plakobranchus</taxon>
    </lineage>
</organism>
<dbReference type="Proteomes" id="UP000735302">
    <property type="component" value="Unassembled WGS sequence"/>
</dbReference>
<evidence type="ECO:0000313" key="2">
    <source>
        <dbReference type="Proteomes" id="UP000735302"/>
    </source>
</evidence>
<reference evidence="1 2" key="1">
    <citation type="journal article" date="2021" name="Elife">
        <title>Chloroplast acquisition without the gene transfer in kleptoplastic sea slugs, Plakobranchus ocellatus.</title>
        <authorList>
            <person name="Maeda T."/>
            <person name="Takahashi S."/>
            <person name="Yoshida T."/>
            <person name="Shimamura S."/>
            <person name="Takaki Y."/>
            <person name="Nagai Y."/>
            <person name="Toyoda A."/>
            <person name="Suzuki Y."/>
            <person name="Arimoto A."/>
            <person name="Ishii H."/>
            <person name="Satoh N."/>
            <person name="Nishiyama T."/>
            <person name="Hasebe M."/>
            <person name="Maruyama T."/>
            <person name="Minagawa J."/>
            <person name="Obokata J."/>
            <person name="Shigenobu S."/>
        </authorList>
    </citation>
    <scope>NUCLEOTIDE SEQUENCE [LARGE SCALE GENOMIC DNA]</scope>
</reference>
<dbReference type="PANTHER" id="PTHR47331:SF5">
    <property type="entry name" value="RIBONUCLEASE H"/>
    <property type="match status" value="1"/>
</dbReference>
<accession>A0AAV3Z6N5</accession>
<dbReference type="EMBL" id="BLXT01002101">
    <property type="protein sequence ID" value="GFN91144.1"/>
    <property type="molecule type" value="Genomic_DNA"/>
</dbReference>
<dbReference type="PANTHER" id="PTHR47331">
    <property type="entry name" value="PHD-TYPE DOMAIN-CONTAINING PROTEIN"/>
    <property type="match status" value="1"/>
</dbReference>
<protein>
    <submittedName>
        <fullName evidence="1">Integrase core domain protein</fullName>
    </submittedName>
</protein>
<sequence length="200" mass="22600">MCLQVPSTTEYKCYSDSMITLGWIKGHSNRWKAIVASRVQEIQNLSDPSCWHHCAGSENSDDLLTRGITTKALMNSQLWLHGPEWLSSNTCPLSEQMCEVDLAELATDELKPTQCVVTESKPHEIIVQINRWDSLGKAIRIVGWALRFTGNFSKKRKECATAAKQLLKITLKTRKSVTKASSLYKLSPSFGEDRLQTQLW</sequence>
<proteinExistence type="predicted"/>
<keyword evidence="2" id="KW-1185">Reference proteome</keyword>
<gene>
    <name evidence="1" type="ORF">PoB_001765000</name>
</gene>
<name>A0AAV3Z6N5_9GAST</name>
<dbReference type="AlphaFoldDB" id="A0AAV3Z6N5"/>